<feature type="region of interest" description="Disordered" evidence="1">
    <location>
        <begin position="224"/>
        <end position="293"/>
    </location>
</feature>
<name>A0A1S4E7H7_DIACI</name>
<protein>
    <submittedName>
        <fullName evidence="3 4">Uncharacterized protein LOC103505995</fullName>
    </submittedName>
</protein>
<feature type="compositionally biased region" description="Basic and acidic residues" evidence="1">
    <location>
        <begin position="455"/>
        <end position="467"/>
    </location>
</feature>
<feature type="compositionally biased region" description="Basic residues" evidence="1">
    <location>
        <begin position="233"/>
        <end position="252"/>
    </location>
</feature>
<dbReference type="Proteomes" id="UP000079169">
    <property type="component" value="Unplaced"/>
</dbReference>
<feature type="region of interest" description="Disordered" evidence="1">
    <location>
        <begin position="445"/>
        <end position="477"/>
    </location>
</feature>
<evidence type="ECO:0000313" key="2">
    <source>
        <dbReference type="Proteomes" id="UP000079169"/>
    </source>
</evidence>
<organism evidence="2 3">
    <name type="scientific">Diaphorina citri</name>
    <name type="common">Asian citrus psyllid</name>
    <dbReference type="NCBI Taxonomy" id="121845"/>
    <lineage>
        <taxon>Eukaryota</taxon>
        <taxon>Metazoa</taxon>
        <taxon>Ecdysozoa</taxon>
        <taxon>Arthropoda</taxon>
        <taxon>Hexapoda</taxon>
        <taxon>Insecta</taxon>
        <taxon>Pterygota</taxon>
        <taxon>Neoptera</taxon>
        <taxon>Paraneoptera</taxon>
        <taxon>Hemiptera</taxon>
        <taxon>Sternorrhyncha</taxon>
        <taxon>Psylloidea</taxon>
        <taxon>Psyllidae</taxon>
        <taxon>Diaphorininae</taxon>
        <taxon>Diaphorina</taxon>
    </lineage>
</organism>
<feature type="compositionally biased region" description="Basic residues" evidence="1">
    <location>
        <begin position="468"/>
        <end position="477"/>
    </location>
</feature>
<feature type="compositionally biased region" description="Basic and acidic residues" evidence="1">
    <location>
        <begin position="267"/>
        <end position="279"/>
    </location>
</feature>
<dbReference type="PaxDb" id="121845-A0A1S4E7H7"/>
<sequence>METLKRRSVPLIAITPDDTDDITESHLRHQFPDEMPLTDTEDILEEELKGATSVIDEDTDVEEFELGEDEAFDSDYFETGRTEHNMDDSLDYCGMYHESFRVQDGSSKKINLIKSRSVSEYVDDLEEDQKQLTDFEDIAGSDVDFDVVKYDEDEKVLNKLLDDHNHVIDIADTIQRGVSPAPITPQLSPRWSPVQCNVKKPNRLHLAPSASSYDYMTESELLVSDSECSKKDDKKRKKLHKLKGDKRQQRKSKSLDLSVRQSCSKTHHGDSSTEDDVAHKSSSPNSNLLHPGAHVNVVFTDQEEIIISGSEREASSTPNTLQVCKDKLEEFTDVELFESDNENFIRPKSPEPSDEETGLPEPTRLMTIVKEEPSGKIVDVNFPLGDAEPDGLYNPVKDTVSDIEVFEVETNDLEEDSYSERSPTFVLNNFEGGIVESAERSIVLSPNKKQHRHDLKKDTEELECSKTDKRRKSKAKPKSVAALNIELSNLNVLTDTEELNLSDVEMPRRLSHPLITKTGTDDNPLTDVDDIYFSNEEEEDVKRSRAYSLTPDFIHEFTGDTITTAKENDCPLSCEQKRQILGVEMSIPRLVRTPDIPGAQHTDTEDIIGSADEAFLETGPEIKVVEDDSFESSVHMTQSRKMDFESNEEMLHIKNDSLREFHTDVEDVEDDENRFIYDLSILEDKSKFCVCANTDEHVCICLAKPLNELTIEWQDEKGEGAEKGTQKSIVLKTTCSLNCTRQQCSKVISFQIDRSNHSLVAHQISSKDQVVMSLFYDPRDGSQLKIPYVDFCLQISSSGVRTEIKINMLKNMINSTNISCFYLHIPKQFKIEAILEENKLLKCLERKKPNYLSVRSLSGDLVLPGNITYYKDTTINVSELVSKFEFFSKKLEINENEHETSVPTDTITRRKPLVNIACLKDRSISPERLKPSSIKDSPAFKAIKKVNELKKCDNGEKIEKLGRITDKISIFERLAETSGSLLKKSTTNLRRTLSFPSRRLNNCGGKIRCELW</sequence>
<proteinExistence type="predicted"/>
<dbReference type="RefSeq" id="XP_026676981.1">
    <property type="nucleotide sequence ID" value="XM_026821180.1"/>
</dbReference>
<keyword evidence="2" id="KW-1185">Reference proteome</keyword>
<dbReference type="AlphaFoldDB" id="A0A1S4E7H7"/>
<evidence type="ECO:0000256" key="1">
    <source>
        <dbReference type="SAM" id="MobiDB-lite"/>
    </source>
</evidence>
<dbReference type="STRING" id="121845.A0A1S4E7H7"/>
<dbReference type="KEGG" id="dci:103505995"/>
<reference evidence="3 4" key="1">
    <citation type="submission" date="2025-04" db="UniProtKB">
        <authorList>
            <consortium name="RefSeq"/>
        </authorList>
    </citation>
    <scope>IDENTIFICATION</scope>
</reference>
<gene>
    <name evidence="3 4" type="primary">LOC103505995</name>
</gene>
<evidence type="ECO:0000313" key="4">
    <source>
        <dbReference type="RefSeq" id="XP_026676981.1"/>
    </source>
</evidence>
<dbReference type="RefSeq" id="XP_017298158.2">
    <property type="nucleotide sequence ID" value="XM_017442669.2"/>
</dbReference>
<accession>A0A1S4E7H7</accession>
<evidence type="ECO:0000313" key="3">
    <source>
        <dbReference type="RefSeq" id="XP_017298158.2"/>
    </source>
</evidence>
<dbReference type="GeneID" id="103505995"/>